<evidence type="ECO:0000256" key="1">
    <source>
        <dbReference type="ARBA" id="ARBA00004245"/>
    </source>
</evidence>
<evidence type="ECO:0000313" key="14">
    <source>
        <dbReference type="EMBL" id="RZF45016.1"/>
    </source>
</evidence>
<evidence type="ECO:0000256" key="11">
    <source>
        <dbReference type="SAM" id="Coils"/>
    </source>
</evidence>
<dbReference type="InterPro" id="IPR033467">
    <property type="entry name" value="Tesmin/TSO1-like_CXC"/>
</dbReference>
<keyword evidence="7 10" id="KW-0505">Motor protein</keyword>
<dbReference type="FunCoup" id="A0A482XGK9">
    <property type="interactions" value="160"/>
</dbReference>
<protein>
    <recommendedName>
        <fullName evidence="13">Kinesin motor domain-containing protein</fullName>
    </recommendedName>
</protein>
<gene>
    <name evidence="14" type="ORF">LSTR_LSTR001977</name>
</gene>
<sequence>MQSTFMSAQDTVQVAVRVRPLVESEREKGSRVCLESHQKDSQIVIKSSGVGFSFNYVFGPESSQEVIYDNAVKELIGQLFKGYNVTILAYGQTGSGKTFTMGTNYVPFSDSEKGIIPQAVEDIFKEIDSNQEWSFVVTASFIELYQEQLYDLLSGKPRDQSVVDIREDTRGICIPNLTEITVCSTDDTFVCLQQGSLCRATGATAMNSQSSRSHAIFTVTLKFSKKTNIDEAMTAKFHLVDLAGSERPKKTKATGQTFKEGVNINKGLLALGNVISALGGGSNYISYRDSKLTRLLQDSLGGNSQTLMIACVSPHVYNQEETLSTLRYADRARKIKNRPIVNQDPVAAEMSRLKKEVERLQLQLLESGGERAIMQSTCPPEHQQLLEENSLLSMKIKKMTETMSELVSHSTNQFERVLMEEKNREKFTSELDQLSFKFSQTLENLNQTKDMSNLEPLNEIQKKILELQAEFKKSEDEMLSHQMDADPTSTPEAPVNRHLNVDHIEKQAPGTPKEDTRSIESHVLEQAERSKQLQLLMKDLAYKEELAKKLLASSTSMTETSGGCEVHMKELKDQISELQHEKDELVQQIKSLQNNNASSKIAEQRRKRLQELEQKINALNKKVVEQARVIKMKEKSDLKINNLNSEILAMKQTKVRLIQQMKQEGDRYRSYKAARERELCQLREKERRRQNQMIKMENLHNKQQNVLKRKVEEAAAVNKRLKDALAMKTAAKNRQLDSGKERNVSSWIDQELEVIISTAEAERTLKNLMTDRESLSKTLSELKKNLLSTDLNTTERKDIEKEIENLTNDIDLRSTQIADMQQKIMDSNEENKSKNNFDQLHTMGEAKCAIKHLFSLAAEAKKESACKAAVYNELKEANDIAQKKLNMCNKQIEDLISMHQKQLHELEKENEEKVYLLLRQLNEKDNSVSNASSTDEQLMERMKIQNAELEKLDALRQEVETLREKCSSLTAELEASKTRKPKNKSFTISRREVDSSRVAYIPPEDDDDDDDVDDDGDDPDWRNTPIMKRIRALKSRVKTEIKGVPMKRGSDGVPRCGCSSDCRRKSCGCRKAGNVCSEHCKCDKDICTNTSRSDTSSNSDESMENKENTLEENISSIEKVKSEDSAVFKKPRVLSPLQ</sequence>
<dbReference type="GO" id="GO:0005874">
    <property type="term" value="C:microtubule"/>
    <property type="evidence" value="ECO:0007669"/>
    <property type="project" value="UniProtKB-KW"/>
</dbReference>
<feature type="region of interest" description="Disordered" evidence="12">
    <location>
        <begin position="972"/>
        <end position="1024"/>
    </location>
</feature>
<dbReference type="STRING" id="195883.A0A482XGK9"/>
<dbReference type="PROSITE" id="PS00411">
    <property type="entry name" value="KINESIN_MOTOR_1"/>
    <property type="match status" value="1"/>
</dbReference>
<dbReference type="InterPro" id="IPR036961">
    <property type="entry name" value="Kinesin_motor_dom_sf"/>
</dbReference>
<comment type="similarity">
    <text evidence="9">Belongs to the TRAFAC class myosin-kinesin ATPase superfamily. Kinesin family. KIN-5/BimC subfamily.</text>
</comment>
<dbReference type="AlphaFoldDB" id="A0A482XGK9"/>
<feature type="coiled-coil region" evidence="11">
    <location>
        <begin position="568"/>
        <end position="702"/>
    </location>
</feature>
<dbReference type="PANTHER" id="PTHR47969:SF15">
    <property type="entry name" value="CHROMOSOME-ASSOCIATED KINESIN KIF4A-RELATED"/>
    <property type="match status" value="1"/>
</dbReference>
<dbReference type="GO" id="GO:0051231">
    <property type="term" value="P:spindle elongation"/>
    <property type="evidence" value="ECO:0007669"/>
    <property type="project" value="TreeGrafter"/>
</dbReference>
<dbReference type="GO" id="GO:0003777">
    <property type="term" value="F:microtubule motor activity"/>
    <property type="evidence" value="ECO:0007669"/>
    <property type="project" value="InterPro"/>
</dbReference>
<evidence type="ECO:0000256" key="4">
    <source>
        <dbReference type="ARBA" id="ARBA00022741"/>
    </source>
</evidence>
<keyword evidence="3" id="KW-0493">Microtubule</keyword>
<keyword evidence="8" id="KW-0206">Cytoskeleton</keyword>
<dbReference type="GO" id="GO:0005524">
    <property type="term" value="F:ATP binding"/>
    <property type="evidence" value="ECO:0007669"/>
    <property type="project" value="UniProtKB-UniRule"/>
</dbReference>
<evidence type="ECO:0000313" key="15">
    <source>
        <dbReference type="Proteomes" id="UP000291343"/>
    </source>
</evidence>
<evidence type="ECO:0000256" key="8">
    <source>
        <dbReference type="ARBA" id="ARBA00023212"/>
    </source>
</evidence>
<dbReference type="PANTHER" id="PTHR47969">
    <property type="entry name" value="CHROMOSOME-ASSOCIATED KINESIN KIF4A-RELATED"/>
    <property type="match status" value="1"/>
</dbReference>
<dbReference type="GO" id="GO:0007052">
    <property type="term" value="P:mitotic spindle organization"/>
    <property type="evidence" value="ECO:0007669"/>
    <property type="project" value="TreeGrafter"/>
</dbReference>
<dbReference type="Pfam" id="PF00225">
    <property type="entry name" value="Kinesin"/>
    <property type="match status" value="1"/>
</dbReference>
<dbReference type="SMART" id="SM00129">
    <property type="entry name" value="KISc"/>
    <property type="match status" value="1"/>
</dbReference>
<dbReference type="SMR" id="A0A482XGK9"/>
<evidence type="ECO:0000256" key="12">
    <source>
        <dbReference type="SAM" id="MobiDB-lite"/>
    </source>
</evidence>
<dbReference type="Gene3D" id="3.40.850.10">
    <property type="entry name" value="Kinesin motor domain"/>
    <property type="match status" value="1"/>
</dbReference>
<dbReference type="GO" id="GO:0005875">
    <property type="term" value="C:microtubule associated complex"/>
    <property type="evidence" value="ECO:0007669"/>
    <property type="project" value="TreeGrafter"/>
</dbReference>
<evidence type="ECO:0000256" key="7">
    <source>
        <dbReference type="ARBA" id="ARBA00023175"/>
    </source>
</evidence>
<feature type="domain" description="Kinesin motor" evidence="13">
    <location>
        <begin position="11"/>
        <end position="335"/>
    </location>
</feature>
<organism evidence="14 15">
    <name type="scientific">Laodelphax striatellus</name>
    <name type="common">Small brown planthopper</name>
    <name type="synonym">Delphax striatella</name>
    <dbReference type="NCBI Taxonomy" id="195883"/>
    <lineage>
        <taxon>Eukaryota</taxon>
        <taxon>Metazoa</taxon>
        <taxon>Ecdysozoa</taxon>
        <taxon>Arthropoda</taxon>
        <taxon>Hexapoda</taxon>
        <taxon>Insecta</taxon>
        <taxon>Pterygota</taxon>
        <taxon>Neoptera</taxon>
        <taxon>Paraneoptera</taxon>
        <taxon>Hemiptera</taxon>
        <taxon>Auchenorrhyncha</taxon>
        <taxon>Fulgoroidea</taxon>
        <taxon>Delphacidae</taxon>
        <taxon>Criomorphinae</taxon>
        <taxon>Laodelphax</taxon>
    </lineage>
</organism>
<evidence type="ECO:0000256" key="5">
    <source>
        <dbReference type="ARBA" id="ARBA00022840"/>
    </source>
</evidence>
<dbReference type="InterPro" id="IPR027640">
    <property type="entry name" value="Kinesin-like_fam"/>
</dbReference>
<evidence type="ECO:0000256" key="10">
    <source>
        <dbReference type="PROSITE-ProRule" id="PRU00283"/>
    </source>
</evidence>
<dbReference type="PRINTS" id="PR00380">
    <property type="entry name" value="KINESINHEAVY"/>
</dbReference>
<dbReference type="FunFam" id="3.40.850.10:FF:000019">
    <property type="entry name" value="Kinesin-like protein KIN-5D"/>
    <property type="match status" value="1"/>
</dbReference>
<dbReference type="InterPro" id="IPR019821">
    <property type="entry name" value="Kinesin_motor_CS"/>
</dbReference>
<feature type="compositionally biased region" description="Acidic residues" evidence="12">
    <location>
        <begin position="1003"/>
        <end position="1018"/>
    </location>
</feature>
<evidence type="ECO:0000256" key="2">
    <source>
        <dbReference type="ARBA" id="ARBA00022490"/>
    </source>
</evidence>
<dbReference type="GO" id="GO:0007018">
    <property type="term" value="P:microtubule-based movement"/>
    <property type="evidence" value="ECO:0007669"/>
    <property type="project" value="InterPro"/>
</dbReference>
<dbReference type="InterPro" id="IPR027417">
    <property type="entry name" value="P-loop_NTPase"/>
</dbReference>
<keyword evidence="2" id="KW-0963">Cytoplasm</keyword>
<feature type="binding site" evidence="10">
    <location>
        <begin position="91"/>
        <end position="98"/>
    </location>
    <ligand>
        <name>ATP</name>
        <dbReference type="ChEBI" id="CHEBI:30616"/>
    </ligand>
</feature>
<dbReference type="CDD" id="cd01372">
    <property type="entry name" value="KISc_KIF4"/>
    <property type="match status" value="1"/>
</dbReference>
<comment type="subcellular location">
    <subcellularLocation>
        <location evidence="1">Cytoplasm</location>
        <location evidence="1">Cytoskeleton</location>
    </subcellularLocation>
</comment>
<dbReference type="InterPro" id="IPR001752">
    <property type="entry name" value="Kinesin_motor_dom"/>
</dbReference>
<dbReference type="SMART" id="SM01114">
    <property type="entry name" value="CXC"/>
    <property type="match status" value="1"/>
</dbReference>
<dbReference type="Proteomes" id="UP000291343">
    <property type="component" value="Unassembled WGS sequence"/>
</dbReference>
<keyword evidence="4 10" id="KW-0547">Nucleotide-binding</keyword>
<keyword evidence="15" id="KW-1185">Reference proteome</keyword>
<feature type="compositionally biased region" description="Low complexity" evidence="12">
    <location>
        <begin position="1090"/>
        <end position="1100"/>
    </location>
</feature>
<dbReference type="EMBL" id="QKKF02010000">
    <property type="protein sequence ID" value="RZF45016.1"/>
    <property type="molecule type" value="Genomic_DNA"/>
</dbReference>
<evidence type="ECO:0000256" key="9">
    <source>
        <dbReference type="ARBA" id="ARBA00034704"/>
    </source>
</evidence>
<evidence type="ECO:0000256" key="6">
    <source>
        <dbReference type="ARBA" id="ARBA00023054"/>
    </source>
</evidence>
<name>A0A482XGK9_LAOST</name>
<evidence type="ECO:0000256" key="3">
    <source>
        <dbReference type="ARBA" id="ARBA00022701"/>
    </source>
</evidence>
<dbReference type="OrthoDB" id="3176171at2759"/>
<dbReference type="Pfam" id="PF25764">
    <property type="entry name" value="KIF21A_4th"/>
    <property type="match status" value="1"/>
</dbReference>
<feature type="region of interest" description="Disordered" evidence="12">
    <location>
        <begin position="1090"/>
        <end position="1117"/>
    </location>
</feature>
<reference evidence="14 15" key="1">
    <citation type="journal article" date="2017" name="Gigascience">
        <title>Genome sequence of the small brown planthopper, Laodelphax striatellus.</title>
        <authorList>
            <person name="Zhu J."/>
            <person name="Jiang F."/>
            <person name="Wang X."/>
            <person name="Yang P."/>
            <person name="Bao Y."/>
            <person name="Zhao W."/>
            <person name="Wang W."/>
            <person name="Lu H."/>
            <person name="Wang Q."/>
            <person name="Cui N."/>
            <person name="Li J."/>
            <person name="Chen X."/>
            <person name="Luo L."/>
            <person name="Yu J."/>
            <person name="Kang L."/>
            <person name="Cui F."/>
        </authorList>
    </citation>
    <scope>NUCLEOTIDE SEQUENCE [LARGE SCALE GENOMIC DNA]</scope>
    <source>
        <strain evidence="14">Lst14</strain>
    </source>
</reference>
<evidence type="ECO:0000259" key="13">
    <source>
        <dbReference type="PROSITE" id="PS50067"/>
    </source>
</evidence>
<keyword evidence="6 11" id="KW-0175">Coiled coil</keyword>
<proteinExistence type="inferred from homology"/>
<feature type="coiled-coil region" evidence="11">
    <location>
        <begin position="871"/>
        <end position="912"/>
    </location>
</feature>
<accession>A0A482XGK9</accession>
<dbReference type="GO" id="GO:0008017">
    <property type="term" value="F:microtubule binding"/>
    <property type="evidence" value="ECO:0007669"/>
    <property type="project" value="InterPro"/>
</dbReference>
<dbReference type="InParanoid" id="A0A482XGK9"/>
<keyword evidence="5 10" id="KW-0067">ATP-binding</keyword>
<comment type="caution">
    <text evidence="14">The sequence shown here is derived from an EMBL/GenBank/DDBJ whole genome shotgun (WGS) entry which is preliminary data.</text>
</comment>
<feature type="coiled-coil region" evidence="11">
    <location>
        <begin position="758"/>
        <end position="823"/>
    </location>
</feature>
<dbReference type="PROSITE" id="PS50067">
    <property type="entry name" value="KINESIN_MOTOR_2"/>
    <property type="match status" value="1"/>
</dbReference>
<dbReference type="SUPFAM" id="SSF52540">
    <property type="entry name" value="P-loop containing nucleoside triphosphate hydrolases"/>
    <property type="match status" value="1"/>
</dbReference>